<dbReference type="EMBL" id="JARZHI010000034">
    <property type="protein sequence ID" value="MDI1433782.1"/>
    <property type="molecule type" value="Genomic_DNA"/>
</dbReference>
<dbReference type="Proteomes" id="UP001160301">
    <property type="component" value="Unassembled WGS sequence"/>
</dbReference>
<dbReference type="PANTHER" id="PTHR43581:SF4">
    <property type="entry name" value="ATP_GTP PHOSPHATASE"/>
    <property type="match status" value="1"/>
</dbReference>
<proteinExistence type="predicted"/>
<evidence type="ECO:0000259" key="1">
    <source>
        <dbReference type="Pfam" id="PF13304"/>
    </source>
</evidence>
<comment type="caution">
    <text evidence="2">The sequence shown here is derived from an EMBL/GenBank/DDBJ whole genome shotgun (WGS) entry which is preliminary data.</text>
</comment>
<protein>
    <submittedName>
        <fullName evidence="2">AAA family ATPase</fullName>
    </submittedName>
</protein>
<dbReference type="SUPFAM" id="SSF52540">
    <property type="entry name" value="P-loop containing nucleoside triphosphate hydrolases"/>
    <property type="match status" value="1"/>
</dbReference>
<gene>
    <name evidence="2" type="ORF">QHF89_30060</name>
</gene>
<dbReference type="Pfam" id="PF13304">
    <property type="entry name" value="AAA_21"/>
    <property type="match status" value="1"/>
</dbReference>
<dbReference type="PANTHER" id="PTHR43581">
    <property type="entry name" value="ATP/GTP PHOSPHATASE"/>
    <property type="match status" value="1"/>
</dbReference>
<evidence type="ECO:0000313" key="2">
    <source>
        <dbReference type="EMBL" id="MDI1433782.1"/>
    </source>
</evidence>
<reference evidence="2 3" key="1">
    <citation type="submission" date="2023-04" db="EMBL/GenBank/DDBJ databases">
        <title>The genome sequence of Polyangium sorediatum DSM14670.</title>
        <authorList>
            <person name="Zhang X."/>
        </authorList>
    </citation>
    <scope>NUCLEOTIDE SEQUENCE [LARGE SCALE GENOMIC DNA]</scope>
    <source>
        <strain evidence="2 3">DSM 14670</strain>
    </source>
</reference>
<dbReference type="InterPro" id="IPR051396">
    <property type="entry name" value="Bact_Antivir_Def_Nuclease"/>
</dbReference>
<dbReference type="InterPro" id="IPR003959">
    <property type="entry name" value="ATPase_AAA_core"/>
</dbReference>
<evidence type="ECO:0000313" key="3">
    <source>
        <dbReference type="Proteomes" id="UP001160301"/>
    </source>
</evidence>
<keyword evidence="3" id="KW-1185">Reference proteome</keyword>
<dbReference type="RefSeq" id="WP_136970871.1">
    <property type="nucleotide sequence ID" value="NZ_JARZHI010000034.1"/>
</dbReference>
<organism evidence="2 3">
    <name type="scientific">Polyangium sorediatum</name>
    <dbReference type="NCBI Taxonomy" id="889274"/>
    <lineage>
        <taxon>Bacteria</taxon>
        <taxon>Pseudomonadati</taxon>
        <taxon>Myxococcota</taxon>
        <taxon>Polyangia</taxon>
        <taxon>Polyangiales</taxon>
        <taxon>Polyangiaceae</taxon>
        <taxon>Polyangium</taxon>
    </lineage>
</organism>
<dbReference type="InterPro" id="IPR027417">
    <property type="entry name" value="P-loop_NTPase"/>
</dbReference>
<feature type="domain" description="ATPase AAA-type core" evidence="1">
    <location>
        <begin position="193"/>
        <end position="344"/>
    </location>
</feature>
<name>A0ABT6NZK4_9BACT</name>
<dbReference type="Gene3D" id="3.40.50.300">
    <property type="entry name" value="P-loop containing nucleotide triphosphate hydrolases"/>
    <property type="match status" value="2"/>
</dbReference>
<sequence>MTPRTTPSLRISRLVVQNFRTFQGPTAIPLASAGGVADEVAVFHGGNGSGKSNALAALELFFRALGFWMVARRESDTDSILRGWEQLEDASGLIVSHRDWPPGIRDPLQIDVHLADGQKFSAIFTQVGNHVALRVDGAWAGRETEMPMSAKKATAEAAKEKGLSPLQEQQLASTLGRLDAPMGPGSRPLFRFDARRRAYRYPSDERRQVDAPASPLSSELAARLLELANSLDPADTERWRAFTLLLSRFKTLSGREVNVVRLPDGDADLRFELRRKQILRVSELSSGEQQVVAICAAVLTSRAAIVAIEEPEISLDPSYQELLRDVLREQVRSGLVDQIILESHVPMFDGPEVIRFRRAPEGGTTVVRQPSEAHDELRERARRSGAEDQWVTPEGYTKLPKVMLDDLGLQAGGYLWFVRSKPAGHWEAWKTEELDQALGFPGDDAEE</sequence>
<accession>A0ABT6NZK4</accession>